<gene>
    <name evidence="2" type="ORF">NCTC10672_00608</name>
</gene>
<dbReference type="EMBL" id="UGHY01000002">
    <property type="protein sequence ID" value="STP03209.1"/>
    <property type="molecule type" value="Genomic_DNA"/>
</dbReference>
<reference evidence="2 3" key="1">
    <citation type="submission" date="2018-06" db="EMBL/GenBank/DDBJ databases">
        <authorList>
            <consortium name="Pathogen Informatics"/>
            <person name="Doyle S."/>
        </authorList>
    </citation>
    <scope>NUCLEOTIDE SEQUENCE [LARGE SCALE GENOMIC DNA]</scope>
    <source>
        <strain evidence="2 3">NCTC10672</strain>
    </source>
</reference>
<evidence type="ECO:0000256" key="1">
    <source>
        <dbReference type="SAM" id="SignalP"/>
    </source>
</evidence>
<feature type="chain" id="PRO_5017085650" evidence="1">
    <location>
        <begin position="24"/>
        <end position="94"/>
    </location>
</feature>
<dbReference type="AlphaFoldDB" id="A0A377JG29"/>
<dbReference type="Proteomes" id="UP000254186">
    <property type="component" value="Unassembled WGS sequence"/>
</dbReference>
<sequence>MRALKHTTISLLILTALSGSALANQHAHKSKNETAPQINLAEEQAKWAQQQHSHELKLIEQRATFLQLESLLKSAVKNNHVSNNAKLFLGLLIL</sequence>
<proteinExistence type="predicted"/>
<evidence type="ECO:0000313" key="3">
    <source>
        <dbReference type="Proteomes" id="UP000254186"/>
    </source>
</evidence>
<name>A0A377JG29_HAEPA</name>
<accession>A0A377JG29</accession>
<protein>
    <submittedName>
        <fullName evidence="2">Lytic murein transglycosylase, soluble</fullName>
    </submittedName>
</protein>
<evidence type="ECO:0000313" key="2">
    <source>
        <dbReference type="EMBL" id="STP03209.1"/>
    </source>
</evidence>
<organism evidence="2 3">
    <name type="scientific">Haemophilus parainfluenzae</name>
    <dbReference type="NCBI Taxonomy" id="729"/>
    <lineage>
        <taxon>Bacteria</taxon>
        <taxon>Pseudomonadati</taxon>
        <taxon>Pseudomonadota</taxon>
        <taxon>Gammaproteobacteria</taxon>
        <taxon>Pasteurellales</taxon>
        <taxon>Pasteurellaceae</taxon>
        <taxon>Haemophilus</taxon>
    </lineage>
</organism>
<feature type="signal peptide" evidence="1">
    <location>
        <begin position="1"/>
        <end position="23"/>
    </location>
</feature>
<keyword evidence="1" id="KW-0732">Signal</keyword>
<dbReference type="RefSeq" id="WP_262054153.1">
    <property type="nucleotide sequence ID" value="NZ_UGHY01000002.1"/>
</dbReference>